<dbReference type="GO" id="GO:0008977">
    <property type="term" value="F:prephenate dehydrogenase (NAD+) activity"/>
    <property type="evidence" value="ECO:0007669"/>
    <property type="project" value="InterPro"/>
</dbReference>
<dbReference type="GO" id="GO:0004665">
    <property type="term" value="F:prephenate dehydrogenase (NADP+) activity"/>
    <property type="evidence" value="ECO:0007669"/>
    <property type="project" value="InterPro"/>
</dbReference>
<name>A0A4R2KIU7_9FIRM</name>
<dbReference type="OrthoDB" id="9802008at2"/>
<dbReference type="AlphaFoldDB" id="A0A4R2KIU7"/>
<dbReference type="InterPro" id="IPR003099">
    <property type="entry name" value="Prephen_DH"/>
</dbReference>
<dbReference type="GO" id="GO:0006571">
    <property type="term" value="P:tyrosine biosynthetic process"/>
    <property type="evidence" value="ECO:0007669"/>
    <property type="project" value="InterPro"/>
</dbReference>
<dbReference type="SUPFAM" id="SSF51735">
    <property type="entry name" value="NAD(P)-binding Rossmann-fold domains"/>
    <property type="match status" value="1"/>
</dbReference>
<evidence type="ECO:0000313" key="6">
    <source>
        <dbReference type="Proteomes" id="UP000294919"/>
    </source>
</evidence>
<dbReference type="RefSeq" id="WP_132245680.1">
    <property type="nucleotide sequence ID" value="NZ_SLWV01000014.1"/>
</dbReference>
<organism evidence="5 6">
    <name type="scientific">Marinisporobacter balticus</name>
    <dbReference type="NCBI Taxonomy" id="2018667"/>
    <lineage>
        <taxon>Bacteria</taxon>
        <taxon>Bacillati</taxon>
        <taxon>Bacillota</taxon>
        <taxon>Clostridia</taxon>
        <taxon>Peptostreptococcales</taxon>
        <taxon>Thermotaleaceae</taxon>
        <taxon>Marinisporobacter</taxon>
    </lineage>
</organism>
<dbReference type="EMBL" id="SLWV01000014">
    <property type="protein sequence ID" value="TCO73811.1"/>
    <property type="molecule type" value="Genomic_DNA"/>
</dbReference>
<dbReference type="PANTHER" id="PTHR21363">
    <property type="entry name" value="PREPHENATE DEHYDROGENASE"/>
    <property type="match status" value="1"/>
</dbReference>
<evidence type="ECO:0000256" key="1">
    <source>
        <dbReference type="ARBA" id="ARBA00007964"/>
    </source>
</evidence>
<dbReference type="InterPro" id="IPR046825">
    <property type="entry name" value="PDH_C"/>
</dbReference>
<dbReference type="InterPro" id="IPR036291">
    <property type="entry name" value="NAD(P)-bd_dom_sf"/>
</dbReference>
<dbReference type="GO" id="GO:0070403">
    <property type="term" value="F:NAD+ binding"/>
    <property type="evidence" value="ECO:0007669"/>
    <property type="project" value="InterPro"/>
</dbReference>
<dbReference type="InterPro" id="IPR050812">
    <property type="entry name" value="Preph/Arog_dehydrog"/>
</dbReference>
<proteinExistence type="inferred from homology"/>
<sequence length="287" mass="32549">MEDFDFNITIVGLGLIGGSYAMALKDLNPKNIWAVDIDKNALKTAQELGIIDQGYVDPEIPLKNSDIVILCIYPNLAIEFIKEQMDHFKTGAIITDTAGIKEKLLSKINGFVRTDIDFIGGHPMAGREYKGLSFASKDIFDGANYILTPIEQNKKENIQRIEYMIKGIGCKNIIKIDPKKHDEIIAFTSQLPHIVAAALMNGAKEENTHLFVAGSFKDATRVARMNTKLWSELLIENRENTIEQIERFEKYMTEIKNTIINNDQVTLEELFENARGKREEFIEKCMK</sequence>
<dbReference type="InterPro" id="IPR046826">
    <property type="entry name" value="PDH_N"/>
</dbReference>
<dbReference type="SUPFAM" id="SSF48179">
    <property type="entry name" value="6-phosphogluconate dehydrogenase C-terminal domain-like"/>
    <property type="match status" value="1"/>
</dbReference>
<keyword evidence="2" id="KW-0560">Oxidoreductase</keyword>
<keyword evidence="6" id="KW-1185">Reference proteome</keyword>
<feature type="domain" description="Prephenate/arogenate dehydrogenase" evidence="4">
    <location>
        <begin position="6"/>
        <end position="287"/>
    </location>
</feature>
<dbReference type="PROSITE" id="PS51176">
    <property type="entry name" value="PDH_ADH"/>
    <property type="match status" value="1"/>
</dbReference>
<gene>
    <name evidence="5" type="ORF">EV214_11446</name>
</gene>
<evidence type="ECO:0000259" key="4">
    <source>
        <dbReference type="PROSITE" id="PS51176"/>
    </source>
</evidence>
<dbReference type="Gene3D" id="1.10.3660.10">
    <property type="entry name" value="6-phosphogluconate dehydrogenase C-terminal like domain"/>
    <property type="match status" value="1"/>
</dbReference>
<dbReference type="InterPro" id="IPR008927">
    <property type="entry name" value="6-PGluconate_DH-like_C_sf"/>
</dbReference>
<protein>
    <submittedName>
        <fullName evidence="5">Prephenate dehydrogenase</fullName>
    </submittedName>
</protein>
<dbReference type="Proteomes" id="UP000294919">
    <property type="component" value="Unassembled WGS sequence"/>
</dbReference>
<comment type="caution">
    <text evidence="5">The sequence shown here is derived from an EMBL/GenBank/DDBJ whole genome shotgun (WGS) entry which is preliminary data.</text>
</comment>
<dbReference type="Pfam" id="PF20463">
    <property type="entry name" value="PDH_C"/>
    <property type="match status" value="1"/>
</dbReference>
<evidence type="ECO:0000313" key="5">
    <source>
        <dbReference type="EMBL" id="TCO73811.1"/>
    </source>
</evidence>
<dbReference type="Pfam" id="PF02153">
    <property type="entry name" value="PDH_N"/>
    <property type="match status" value="1"/>
</dbReference>
<evidence type="ECO:0000256" key="2">
    <source>
        <dbReference type="ARBA" id="ARBA00023002"/>
    </source>
</evidence>
<comment type="similarity">
    <text evidence="1">Belongs to the prephenate/arogenate dehydrogenase family.</text>
</comment>
<comment type="pathway">
    <text evidence="3">Amino-acid biosynthesis.</text>
</comment>
<evidence type="ECO:0000256" key="3">
    <source>
        <dbReference type="ARBA" id="ARBA00029440"/>
    </source>
</evidence>
<dbReference type="Gene3D" id="3.40.50.720">
    <property type="entry name" value="NAD(P)-binding Rossmann-like Domain"/>
    <property type="match status" value="1"/>
</dbReference>
<accession>A0A4R2KIU7</accession>
<dbReference type="FunFam" id="3.40.50.720:FF:000208">
    <property type="entry name" value="Prephenate dehydrogenase"/>
    <property type="match status" value="1"/>
</dbReference>
<dbReference type="PANTHER" id="PTHR21363:SF0">
    <property type="entry name" value="PREPHENATE DEHYDROGENASE [NADP(+)]"/>
    <property type="match status" value="1"/>
</dbReference>
<reference evidence="5 6" key="1">
    <citation type="submission" date="2019-03" db="EMBL/GenBank/DDBJ databases">
        <title>Genomic Encyclopedia of Type Strains, Phase IV (KMG-IV): sequencing the most valuable type-strain genomes for metagenomic binning, comparative biology and taxonomic classification.</title>
        <authorList>
            <person name="Goeker M."/>
        </authorList>
    </citation>
    <scope>NUCLEOTIDE SEQUENCE [LARGE SCALE GENOMIC DNA]</scope>
    <source>
        <strain evidence="5 6">DSM 102940</strain>
    </source>
</reference>